<dbReference type="Proteomes" id="UP001476798">
    <property type="component" value="Unassembled WGS sequence"/>
</dbReference>
<gene>
    <name evidence="3" type="ORF">GOODEAATRI_002785</name>
</gene>
<feature type="region of interest" description="Disordered" evidence="1">
    <location>
        <begin position="229"/>
        <end position="271"/>
    </location>
</feature>
<feature type="compositionally biased region" description="Low complexity" evidence="1">
    <location>
        <begin position="257"/>
        <end position="271"/>
    </location>
</feature>
<dbReference type="CDD" id="cd06672">
    <property type="entry name" value="PDZ8_MUPP1-PDZ7_PATJ-PDZ2_INAD-like"/>
    <property type="match status" value="1"/>
</dbReference>
<organism evidence="3 4">
    <name type="scientific">Goodea atripinnis</name>
    <dbReference type="NCBI Taxonomy" id="208336"/>
    <lineage>
        <taxon>Eukaryota</taxon>
        <taxon>Metazoa</taxon>
        <taxon>Chordata</taxon>
        <taxon>Craniata</taxon>
        <taxon>Vertebrata</taxon>
        <taxon>Euteleostomi</taxon>
        <taxon>Actinopterygii</taxon>
        <taxon>Neopterygii</taxon>
        <taxon>Teleostei</taxon>
        <taxon>Neoteleostei</taxon>
        <taxon>Acanthomorphata</taxon>
        <taxon>Ovalentaria</taxon>
        <taxon>Atherinomorphae</taxon>
        <taxon>Cyprinodontiformes</taxon>
        <taxon>Goodeidae</taxon>
        <taxon>Goodea</taxon>
    </lineage>
</organism>
<dbReference type="Pfam" id="PF00595">
    <property type="entry name" value="PDZ"/>
    <property type="match status" value="2"/>
</dbReference>
<dbReference type="PANTHER" id="PTHR19964">
    <property type="entry name" value="MULTIPLE PDZ DOMAIN PROTEIN"/>
    <property type="match status" value="1"/>
</dbReference>
<dbReference type="InterPro" id="IPR036034">
    <property type="entry name" value="PDZ_sf"/>
</dbReference>
<dbReference type="SMART" id="SM00228">
    <property type="entry name" value="PDZ"/>
    <property type="match status" value="2"/>
</dbReference>
<reference evidence="3 4" key="1">
    <citation type="submission" date="2021-06" db="EMBL/GenBank/DDBJ databases">
        <authorList>
            <person name="Palmer J.M."/>
        </authorList>
    </citation>
    <scope>NUCLEOTIDE SEQUENCE [LARGE SCALE GENOMIC DNA]</scope>
    <source>
        <strain evidence="3 4">GA_2019</strain>
        <tissue evidence="3">Muscle</tissue>
    </source>
</reference>
<sequence>MFVNTPSLVEKMLQRYGSLSGKLHMIELEKDPAAHGLGIRLAGNEEGSRARMCVYVEGIDPGGPAALDGRIQVGDELLEINGQILYGRSHQNASTIINNAPSKVKIILIRNKAGQMLRRIKRECEDTVDSKTDAAEGESHGIEHIILPQDYAGLGLCLGEDHSKRGVVIRSLIQHGTASKDGRIKVGDRVVAVGDEPVSSLILKHQVTVKLSISSSKALPFSLPHLPYPPAASSEPPQDSPSSSTSLGTMQTPPAESSYWPDSTPSTSDPWSCPVVAGRETTIEICKGNLGLGLSIVGGCDTLLVNDIDLRQATHDEAIAVLRLTTQRVRLCVFRHQEAYREEDLWDVFSLELTPCPNEGLGFTTVGKR</sequence>
<feature type="domain" description="PDZ" evidence="2">
    <location>
        <begin position="25"/>
        <end position="112"/>
    </location>
</feature>
<dbReference type="Gene3D" id="2.30.42.10">
    <property type="match status" value="2"/>
</dbReference>
<protein>
    <recommendedName>
        <fullName evidence="2">PDZ domain-containing protein</fullName>
    </recommendedName>
</protein>
<evidence type="ECO:0000313" key="3">
    <source>
        <dbReference type="EMBL" id="MEQ2180595.1"/>
    </source>
</evidence>
<keyword evidence="4" id="KW-1185">Reference proteome</keyword>
<feature type="compositionally biased region" description="Low complexity" evidence="1">
    <location>
        <begin position="231"/>
        <end position="246"/>
    </location>
</feature>
<dbReference type="PROSITE" id="PS50106">
    <property type="entry name" value="PDZ"/>
    <property type="match status" value="2"/>
</dbReference>
<accession>A0ABV0PAV1</accession>
<feature type="domain" description="PDZ" evidence="2">
    <location>
        <begin position="144"/>
        <end position="201"/>
    </location>
</feature>
<name>A0ABV0PAV1_9TELE</name>
<evidence type="ECO:0000259" key="2">
    <source>
        <dbReference type="PROSITE" id="PS50106"/>
    </source>
</evidence>
<evidence type="ECO:0000256" key="1">
    <source>
        <dbReference type="SAM" id="MobiDB-lite"/>
    </source>
</evidence>
<dbReference type="EMBL" id="JAHRIO010070068">
    <property type="protein sequence ID" value="MEQ2180595.1"/>
    <property type="molecule type" value="Genomic_DNA"/>
</dbReference>
<proteinExistence type="predicted"/>
<dbReference type="PANTHER" id="PTHR19964:SF89">
    <property type="entry name" value="INACTIVATION-NO-AFTER-POTENTIAL D PROTEIN-LIKE PROTEIN"/>
    <property type="match status" value="1"/>
</dbReference>
<evidence type="ECO:0000313" key="4">
    <source>
        <dbReference type="Proteomes" id="UP001476798"/>
    </source>
</evidence>
<dbReference type="Gene3D" id="6.20.370.60">
    <property type="match status" value="1"/>
</dbReference>
<dbReference type="SUPFAM" id="SSF50156">
    <property type="entry name" value="PDZ domain-like"/>
    <property type="match status" value="3"/>
</dbReference>
<dbReference type="InterPro" id="IPR051342">
    <property type="entry name" value="PDZ_scaffold"/>
</dbReference>
<comment type="caution">
    <text evidence="3">The sequence shown here is derived from an EMBL/GenBank/DDBJ whole genome shotgun (WGS) entry which is preliminary data.</text>
</comment>
<dbReference type="InterPro" id="IPR001478">
    <property type="entry name" value="PDZ"/>
</dbReference>